<accession>A0A9X9S3X1</accession>
<dbReference type="PANTHER" id="PTHR30592:SF1">
    <property type="entry name" value="SULFUR CARRIER PROTEIN FDHD"/>
    <property type="match status" value="1"/>
</dbReference>
<dbReference type="Proteomes" id="UP001163096">
    <property type="component" value="Chromosome"/>
</dbReference>
<gene>
    <name evidence="3" type="primary">fdhD</name>
    <name evidence="3" type="ORF">OU421_00135</name>
</gene>
<dbReference type="PIRSF" id="PIRSF015626">
    <property type="entry name" value="FdhD"/>
    <property type="match status" value="1"/>
</dbReference>
<reference evidence="3" key="1">
    <citation type="submission" date="2022-11" db="EMBL/GenBank/DDBJ databases">
        <title>Complete genome sequence of Methanogenium organophilum DSM 3596.</title>
        <authorList>
            <person name="Chen S.-C."/>
            <person name="Lai S.-J."/>
            <person name="You Y.-T."/>
        </authorList>
    </citation>
    <scope>NUCLEOTIDE SEQUENCE</scope>
    <source>
        <strain evidence="3">DSM 3596</strain>
    </source>
</reference>
<dbReference type="Gene3D" id="3.40.140.10">
    <property type="entry name" value="Cytidine Deaminase, domain 2"/>
    <property type="match status" value="1"/>
</dbReference>
<keyword evidence="1" id="KW-0963">Cytoplasm</keyword>
<dbReference type="AlphaFoldDB" id="A0A9X9S3X1"/>
<evidence type="ECO:0000256" key="2">
    <source>
        <dbReference type="ARBA" id="ARBA00023150"/>
    </source>
</evidence>
<evidence type="ECO:0000256" key="1">
    <source>
        <dbReference type="ARBA" id="ARBA00022490"/>
    </source>
</evidence>
<organism evidence="3 4">
    <name type="scientific">Methanogenium organophilum</name>
    <dbReference type="NCBI Taxonomy" id="2199"/>
    <lineage>
        <taxon>Archaea</taxon>
        <taxon>Methanobacteriati</taxon>
        <taxon>Methanobacteriota</taxon>
        <taxon>Stenosarchaea group</taxon>
        <taxon>Methanomicrobia</taxon>
        <taxon>Methanomicrobiales</taxon>
        <taxon>Methanomicrobiaceae</taxon>
        <taxon>Methanogenium</taxon>
    </lineage>
</organism>
<dbReference type="EMBL" id="CP113361">
    <property type="protein sequence ID" value="WAI01323.1"/>
    <property type="molecule type" value="Genomic_DNA"/>
</dbReference>
<dbReference type="SUPFAM" id="SSF53927">
    <property type="entry name" value="Cytidine deaminase-like"/>
    <property type="match status" value="1"/>
</dbReference>
<dbReference type="NCBIfam" id="TIGR00129">
    <property type="entry name" value="fdhD_narQ"/>
    <property type="match status" value="1"/>
</dbReference>
<dbReference type="Pfam" id="PF02634">
    <property type="entry name" value="FdhD-NarQ"/>
    <property type="match status" value="1"/>
</dbReference>
<protein>
    <submittedName>
        <fullName evidence="3">Formate dehydrogenase accessory sulfurtransferase FdhD</fullName>
    </submittedName>
</protein>
<dbReference type="InterPro" id="IPR016193">
    <property type="entry name" value="Cytidine_deaminase-like"/>
</dbReference>
<evidence type="ECO:0000313" key="3">
    <source>
        <dbReference type="EMBL" id="WAI01323.1"/>
    </source>
</evidence>
<dbReference type="GO" id="GO:0006777">
    <property type="term" value="P:Mo-molybdopterin cofactor biosynthetic process"/>
    <property type="evidence" value="ECO:0007669"/>
    <property type="project" value="UniProtKB-KW"/>
</dbReference>
<name>A0A9X9S3X1_METOG</name>
<dbReference type="PANTHER" id="PTHR30592">
    <property type="entry name" value="FORMATE DEHYDROGENASE"/>
    <property type="match status" value="1"/>
</dbReference>
<evidence type="ECO:0000313" key="4">
    <source>
        <dbReference type="Proteomes" id="UP001163096"/>
    </source>
</evidence>
<dbReference type="KEGG" id="mou:OU421_00135"/>
<keyword evidence="2" id="KW-0501">Molybdenum cofactor biosynthesis</keyword>
<proteinExistence type="predicted"/>
<dbReference type="RefSeq" id="WP_268186549.1">
    <property type="nucleotide sequence ID" value="NZ_CP113361.1"/>
</dbReference>
<dbReference type="GO" id="GO:0016783">
    <property type="term" value="F:sulfurtransferase activity"/>
    <property type="evidence" value="ECO:0007669"/>
    <property type="project" value="InterPro"/>
</dbReference>
<dbReference type="GeneID" id="76833463"/>
<dbReference type="InterPro" id="IPR003786">
    <property type="entry name" value="FdhD"/>
</dbReference>
<sequence>MFTDTYPGIRVEDGIPRKITDEVIREDRFSLYLNNVHIMDQIASNDMVRELGAGFFICEGLCDTVESVKVEGTDIWVEADAREDVTLEMRTGGGHGIHQSKPGTIASSLTIPPEEVYAATAQIMSDTWQKTGGVHCSVLLKDGTVVAKSCDIGRHNTVDKVVGAAELERTDRSLCYIGCTGRQPSGMVGKVANAGIPILISRAAPTNKGIDLAEKTGITLINFSRERRFTIFAHPERISGINDKLTDKPDGNTHE</sequence>
<keyword evidence="4" id="KW-1185">Reference proteome</keyword>